<dbReference type="InterPro" id="IPR039418">
    <property type="entry name" value="LexA-like"/>
</dbReference>
<dbReference type="InterPro" id="IPR010982">
    <property type="entry name" value="Lambda_DNA-bd_dom_sf"/>
</dbReference>
<dbReference type="Gene3D" id="2.10.109.10">
    <property type="entry name" value="Umud Fragment, subunit A"/>
    <property type="match status" value="1"/>
</dbReference>
<keyword evidence="4" id="KW-0238">DNA-binding</keyword>
<dbReference type="InterPro" id="IPR036286">
    <property type="entry name" value="LexA/Signal_pep-like_sf"/>
</dbReference>
<dbReference type="Pfam" id="PF00717">
    <property type="entry name" value="Peptidase_S24"/>
    <property type="match status" value="1"/>
</dbReference>
<evidence type="ECO:0000259" key="6">
    <source>
        <dbReference type="Pfam" id="PF00717"/>
    </source>
</evidence>
<dbReference type="GO" id="GO:0006508">
    <property type="term" value="P:proteolysis"/>
    <property type="evidence" value="ECO:0007669"/>
    <property type="project" value="UniProtKB-KW"/>
</dbReference>
<evidence type="ECO:0000256" key="2">
    <source>
        <dbReference type="ARBA" id="ARBA00022801"/>
    </source>
</evidence>
<dbReference type="EMBL" id="FPLD01000131">
    <property type="protein sequence ID" value="SGZ16867.1"/>
    <property type="molecule type" value="Genomic_DNA"/>
</dbReference>
<evidence type="ECO:0000313" key="8">
    <source>
        <dbReference type="Proteomes" id="UP000183794"/>
    </source>
</evidence>
<dbReference type="Proteomes" id="UP000183794">
    <property type="component" value="Unassembled WGS sequence"/>
</dbReference>
<dbReference type="GO" id="GO:0004252">
    <property type="term" value="F:serine-type endopeptidase activity"/>
    <property type="evidence" value="ECO:0007669"/>
    <property type="project" value="InterPro"/>
</dbReference>
<dbReference type="CDD" id="cd06529">
    <property type="entry name" value="S24_LexA-like"/>
    <property type="match status" value="1"/>
</dbReference>
<evidence type="ECO:0000256" key="3">
    <source>
        <dbReference type="ARBA" id="ARBA00023015"/>
    </source>
</evidence>
<evidence type="ECO:0000256" key="5">
    <source>
        <dbReference type="ARBA" id="ARBA00023163"/>
    </source>
</evidence>
<dbReference type="SUPFAM" id="SSF51306">
    <property type="entry name" value="LexA/Signal peptidase"/>
    <property type="match status" value="1"/>
</dbReference>
<dbReference type="GO" id="GO:0003677">
    <property type="term" value="F:DNA binding"/>
    <property type="evidence" value="ECO:0007669"/>
    <property type="project" value="UniProtKB-KW"/>
</dbReference>
<dbReference type="PROSITE" id="PS00501">
    <property type="entry name" value="SPASE_I_1"/>
    <property type="match status" value="1"/>
</dbReference>
<dbReference type="InterPro" id="IPR015927">
    <property type="entry name" value="Peptidase_S24_S26A/B/C"/>
</dbReference>
<proteinExistence type="predicted"/>
<evidence type="ECO:0000256" key="1">
    <source>
        <dbReference type="ARBA" id="ARBA00022670"/>
    </source>
</evidence>
<dbReference type="PANTHER" id="PTHR40661">
    <property type="match status" value="1"/>
</dbReference>
<evidence type="ECO:0000313" key="7">
    <source>
        <dbReference type="EMBL" id="SGZ16867.1"/>
    </source>
</evidence>
<gene>
    <name evidence="7" type="ORF">NVI5450_4413</name>
</gene>
<accession>A0A1L0C754</accession>
<dbReference type="InterPro" id="IPR019756">
    <property type="entry name" value="Pept_S26A_signal_pept_1_Ser-AS"/>
</dbReference>
<dbReference type="GO" id="GO:0016020">
    <property type="term" value="C:membrane"/>
    <property type="evidence" value="ECO:0007669"/>
    <property type="project" value="InterPro"/>
</dbReference>
<dbReference type="Gene3D" id="1.10.260.40">
    <property type="entry name" value="lambda repressor-like DNA-binding domains"/>
    <property type="match status" value="1"/>
</dbReference>
<keyword evidence="3" id="KW-0805">Transcription regulation</keyword>
<keyword evidence="1" id="KW-0645">Protease</keyword>
<name>A0A1L0C754_9GAMM</name>
<evidence type="ECO:0000256" key="4">
    <source>
        <dbReference type="ARBA" id="ARBA00023125"/>
    </source>
</evidence>
<sequence>MNYNNTGIPMSAKGIDTNALMDVSRFSSRLKLVIGDESIRSFAKRCTLSAGTVMNYLSGDSYPTLDRLVLISTSANINLTWLVTGIEPPPVKTEGNSGLSKINNGLVNVPQYDLRASAGNGSLVVSEEPVAQFSFSENWLMKQGLEGEELSVVPVSGDSMEPTLVDEDLMLVKMIDDPKNARDGVCVIRVDDEILVKRIQYDFMKEGYHVTSDNSAYSPFFVGKEYHDRFKVIGRMVRVLQRSKMKG</sequence>
<feature type="domain" description="Peptidase S24/S26A/S26B/S26C" evidence="6">
    <location>
        <begin position="115"/>
        <end position="237"/>
    </location>
</feature>
<protein>
    <submittedName>
        <fullName evidence="7">Prophage MuSo2, transcriptional regulator, Cro/CI family</fullName>
    </submittedName>
</protein>
<keyword evidence="5" id="KW-0804">Transcription</keyword>
<dbReference type="SUPFAM" id="SSF47413">
    <property type="entry name" value="lambda repressor-like DNA-binding domains"/>
    <property type="match status" value="1"/>
</dbReference>
<dbReference type="AlphaFoldDB" id="A0A1L0C754"/>
<dbReference type="PANTHER" id="PTHR40661:SF3">
    <property type="entry name" value="FELS-1 PROPHAGE TRANSCRIPTIONAL REGULATOR"/>
    <property type="match status" value="1"/>
</dbReference>
<keyword evidence="2" id="KW-0378">Hydrolase</keyword>
<organism evidence="7 8">
    <name type="scientific">Moritella viscosa</name>
    <dbReference type="NCBI Taxonomy" id="80854"/>
    <lineage>
        <taxon>Bacteria</taxon>
        <taxon>Pseudomonadati</taxon>
        <taxon>Pseudomonadota</taxon>
        <taxon>Gammaproteobacteria</taxon>
        <taxon>Alteromonadales</taxon>
        <taxon>Moritellaceae</taxon>
        <taxon>Moritella</taxon>
    </lineage>
</organism>
<reference evidence="7 8" key="1">
    <citation type="submission" date="2016-11" db="EMBL/GenBank/DDBJ databases">
        <authorList>
            <person name="Jaros S."/>
            <person name="Januszkiewicz K."/>
            <person name="Wedrychowicz H."/>
        </authorList>
    </citation>
    <scope>NUCLEOTIDE SEQUENCE [LARGE SCALE GENOMIC DNA]</scope>
    <source>
        <strain evidence="7">NVI 5450</strain>
    </source>
</reference>